<dbReference type="Proteomes" id="UP000182631">
    <property type="component" value="Unassembled WGS sequence"/>
</dbReference>
<dbReference type="EMBL" id="FITM01000123">
    <property type="protein sequence ID" value="SAY39094.1"/>
    <property type="molecule type" value="Genomic_DNA"/>
</dbReference>
<proteinExistence type="predicted"/>
<evidence type="ECO:0000313" key="2">
    <source>
        <dbReference type="Proteomes" id="UP000182631"/>
    </source>
</evidence>
<keyword evidence="2" id="KW-1185">Reference proteome</keyword>
<accession>A0A171DH48</accession>
<dbReference type="AlphaFoldDB" id="A0A171DH48"/>
<gene>
    <name evidence="1" type="ORF">FLM9_1139</name>
</gene>
<reference evidence="2" key="1">
    <citation type="submission" date="2016-02" db="EMBL/GenBank/DDBJ databases">
        <authorList>
            <person name="liu f."/>
        </authorList>
    </citation>
    <scope>NUCLEOTIDE SEQUENCE [LARGE SCALE GENOMIC DNA]</scope>
</reference>
<evidence type="ECO:0008006" key="3">
    <source>
        <dbReference type="Google" id="ProtNLM"/>
    </source>
</evidence>
<sequence>YDRCAHIFLSAVLLAATLSFWL</sequence>
<evidence type="ECO:0000313" key="1">
    <source>
        <dbReference type="EMBL" id="SAY39094.1"/>
    </source>
</evidence>
<name>A0A171DH48_9SYNE</name>
<feature type="non-terminal residue" evidence="1">
    <location>
        <position position="1"/>
    </location>
</feature>
<protein>
    <recommendedName>
        <fullName evidence="3">IS5/IS1182 family transposase</fullName>
    </recommendedName>
</protein>
<organism evidence="1 2">
    <name type="scientific">Candidatus Synechococcus spongiarum</name>
    <dbReference type="NCBI Taxonomy" id="431041"/>
    <lineage>
        <taxon>Bacteria</taxon>
        <taxon>Bacillati</taxon>
        <taxon>Cyanobacteriota</taxon>
        <taxon>Cyanophyceae</taxon>
        <taxon>Synechococcales</taxon>
        <taxon>Synechococcaceae</taxon>
        <taxon>Synechococcus</taxon>
    </lineage>
</organism>